<gene>
    <name evidence="3" type="ORF">PSNMU_V1.4_AUG-EV-PASAV3_0037430</name>
</gene>
<feature type="region of interest" description="Disordered" evidence="2">
    <location>
        <begin position="852"/>
        <end position="881"/>
    </location>
</feature>
<dbReference type="InterPro" id="IPR016024">
    <property type="entry name" value="ARM-type_fold"/>
</dbReference>
<dbReference type="AlphaFoldDB" id="A0A448Z4C0"/>
<dbReference type="Proteomes" id="UP000291116">
    <property type="component" value="Unassembled WGS sequence"/>
</dbReference>
<dbReference type="PANTHER" id="PTHR22895:SF0">
    <property type="entry name" value="ARMADILLO REPEAT-CONTAINING PROTEIN 6"/>
    <property type="match status" value="1"/>
</dbReference>
<feature type="compositionally biased region" description="Basic and acidic residues" evidence="2">
    <location>
        <begin position="255"/>
        <end position="270"/>
    </location>
</feature>
<accession>A0A448Z4C0</accession>
<feature type="region of interest" description="Disordered" evidence="2">
    <location>
        <begin position="255"/>
        <end position="296"/>
    </location>
</feature>
<proteinExistence type="predicted"/>
<dbReference type="EMBL" id="CAACVS010000111">
    <property type="protein sequence ID" value="VEU36967.1"/>
    <property type="molecule type" value="Genomic_DNA"/>
</dbReference>
<feature type="compositionally biased region" description="Acidic residues" evidence="2">
    <location>
        <begin position="283"/>
        <end position="296"/>
    </location>
</feature>
<protein>
    <submittedName>
        <fullName evidence="3">Uncharacterized protein</fullName>
    </submittedName>
</protein>
<dbReference type="Gene3D" id="1.25.10.10">
    <property type="entry name" value="Leucine-rich Repeat Variant"/>
    <property type="match status" value="2"/>
</dbReference>
<dbReference type="InterPro" id="IPR011989">
    <property type="entry name" value="ARM-like"/>
</dbReference>
<evidence type="ECO:0000256" key="1">
    <source>
        <dbReference type="ARBA" id="ARBA00022737"/>
    </source>
</evidence>
<feature type="compositionally biased region" description="Low complexity" evidence="2">
    <location>
        <begin position="62"/>
        <end position="79"/>
    </location>
</feature>
<feature type="region of interest" description="Disordered" evidence="2">
    <location>
        <begin position="600"/>
        <end position="624"/>
    </location>
</feature>
<organism evidence="3 4">
    <name type="scientific">Pseudo-nitzschia multistriata</name>
    <dbReference type="NCBI Taxonomy" id="183589"/>
    <lineage>
        <taxon>Eukaryota</taxon>
        <taxon>Sar</taxon>
        <taxon>Stramenopiles</taxon>
        <taxon>Ochrophyta</taxon>
        <taxon>Bacillariophyta</taxon>
        <taxon>Bacillariophyceae</taxon>
        <taxon>Bacillariophycidae</taxon>
        <taxon>Bacillariales</taxon>
        <taxon>Bacillariaceae</taxon>
        <taxon>Pseudo-nitzschia</taxon>
    </lineage>
</organism>
<evidence type="ECO:0000313" key="3">
    <source>
        <dbReference type="EMBL" id="VEU36967.1"/>
    </source>
</evidence>
<reference evidence="3 4" key="1">
    <citation type="submission" date="2019-01" db="EMBL/GenBank/DDBJ databases">
        <authorList>
            <person name="Ferrante I. M."/>
        </authorList>
    </citation>
    <scope>NUCLEOTIDE SEQUENCE [LARGE SCALE GENOMIC DNA]</scope>
    <source>
        <strain evidence="3 4">B856</strain>
    </source>
</reference>
<keyword evidence="1" id="KW-0677">Repeat</keyword>
<evidence type="ECO:0000313" key="4">
    <source>
        <dbReference type="Proteomes" id="UP000291116"/>
    </source>
</evidence>
<feature type="compositionally biased region" description="Basic and acidic residues" evidence="2">
    <location>
        <begin position="184"/>
        <end position="197"/>
    </location>
</feature>
<feature type="compositionally biased region" description="Basic residues" evidence="2">
    <location>
        <begin position="1"/>
        <end position="12"/>
    </location>
</feature>
<name>A0A448Z4C0_9STRA</name>
<sequence length="1092" mass="118408">MKLFKSSKKKNKGLADGSEKEKRRSSLFGKGKKQKQRAGRTSGIQSTPFPDEADDAVTARTSVLSPASSSGGRSSPGFGDAHRPALGHWEGHDHDHSGSSSHSNGDKNVGNNVHNDDDDDDDDERFLANLLLDESDHSGEGEAPGAGIPSSSGLLEKILTHLTEQEHREWAAGAGDDNNDDCDEKTRGNDEPAEKGLRQMLRRTVDCMDHEPHDLLVQQHGTRIVYKLAKKLFLRRREKEQRKARRRRRERDLRWYEDDHGGDGSGDRTGKQKTSPEPSDNNDHDDNDDDHDEYQEETNELILDASDTILQAMEDFPDDEALLEDSCLALEVLTDKNYYSKNYGNANRHAAPASLFDTKTTKRILEEILMTMEGFADNPVVVSSSLGLLGNLSSTTTTTSKSQAGGSFSSPNHDDLRRKLARYAIPSILHGMREHRDDAELYTKGCKALANFTRDNPSAQHHLACKENLGLRIVAEGLNRGAGEQNPNELVLLQNLGLRSAALVVLKHLSTHPSLEVKGKIALGGGAARIVDRLLQVLQQTGKELIENNYQVEHSGRDCGRDCGEDDEDDDDDEVGISLSVLQDALQTLENLADIEGVVTKDDPRSPHLPTLHRSPHSAATNSAEDIQKQLTKAVKPVLNTVLQHPNRPSVQYRGLCCIQRLTLGHADAIANHYGGISTLLNVLSSPSPEAAFLSPCAGITESDIHQKALACLTGLLSPSSNADGLELVASMETEDGLATIFRTVRMYQSRPELISSAFEALFYLSCRARVVLASIAEAEQSRKGASFSHFSHGAEAEAARKLRDQLCLEENVFVLVGTIQQYLQADESICQRGLGILLNVQAFLIATAAEADEGEPRRQSQSQPHSHSQPRSHAPPTQRDVLASNGGIKLVLAVMRLHGLAVAIQEYGVGLLASMLGSGSNNTSNGHTPRSRAAALREFFDEEGIVTVISAMVIHPDHALIQSTGCDVLIRLVVVDHSPYNLLEADPEATAEAAFYKRCILEDTNARAVVEDALERFPTQKYLQHRGAILLGALSSPGAGSGTAAKARNKAALLRNSVTTAAAASFSTALSSSNKLLSSVAAASSSPVSRG</sequence>
<dbReference type="SUPFAM" id="SSF48371">
    <property type="entry name" value="ARM repeat"/>
    <property type="match status" value="1"/>
</dbReference>
<evidence type="ECO:0000256" key="2">
    <source>
        <dbReference type="SAM" id="MobiDB-lite"/>
    </source>
</evidence>
<feature type="compositionally biased region" description="Low complexity" evidence="2">
    <location>
        <begin position="860"/>
        <end position="873"/>
    </location>
</feature>
<feature type="region of interest" description="Disordered" evidence="2">
    <location>
        <begin position="1071"/>
        <end position="1092"/>
    </location>
</feature>
<keyword evidence="4" id="KW-1185">Reference proteome</keyword>
<dbReference type="PANTHER" id="PTHR22895">
    <property type="entry name" value="ARMADILLO REPEAT-CONTAINING PROTEIN 6"/>
    <property type="match status" value="1"/>
</dbReference>
<dbReference type="OrthoDB" id="49336at2759"/>
<feature type="region of interest" description="Disordered" evidence="2">
    <location>
        <begin position="1"/>
        <end position="197"/>
    </location>
</feature>